<dbReference type="InterPro" id="IPR036396">
    <property type="entry name" value="Cyt_P450_sf"/>
</dbReference>
<dbReference type="PANTHER" id="PTHR46696">
    <property type="entry name" value="P450, PUTATIVE (EUROFUNG)-RELATED"/>
    <property type="match status" value="1"/>
</dbReference>
<evidence type="ECO:0000256" key="1">
    <source>
        <dbReference type="ARBA" id="ARBA00010617"/>
    </source>
</evidence>
<dbReference type="STRING" id="47855.GA0070606_0665"/>
<dbReference type="GO" id="GO:0016705">
    <property type="term" value="F:oxidoreductase activity, acting on paired donors, with incorporation or reduction of molecular oxygen"/>
    <property type="evidence" value="ECO:0007669"/>
    <property type="project" value="InterPro"/>
</dbReference>
<name>A0A1C6TUE6_9ACTN</name>
<sequence length="430" mass="46434">MALQEAVMRLDPFAGAYLSDPAHVWRRLLDESGGVRHDDELGLWLITRHADVRRALGDVATFGNALTLAPVYDVCPEAMGIVARIDAPPTTAAADPPVHPRTRRALRATFANTPERVEHRYGAIVRRRVDELVSRLVARAGGRADLVAEFTTELPLLVVLDILGVPAEDVGRVRAWADGQIALIWGRPEPAEQVRLARGLLEFWRYCQDLVAARLDGGRYGDDYVGQLLAHRDGDDEVLTVAEVSSIVFNLLVAGHETTAGLLAHALDQALSCPDRWREIGADPQCVPAFLTETLRFAPAIDGWLRVTRRPVTLGGVTVPAGARCLLLIGAANRDPAVFARPEQFDPRRPDADGHVSFGHGPHFCIGAALARLEAQVALTRLAEAIPGLRLAAGHRRSYKANVAFRAHRSLPVVVDVAVSSGAPAAPVAG</sequence>
<dbReference type="PRINTS" id="PR00359">
    <property type="entry name" value="BP450"/>
</dbReference>
<evidence type="ECO:0000313" key="3">
    <source>
        <dbReference type="EMBL" id="SCL45241.1"/>
    </source>
</evidence>
<dbReference type="InterPro" id="IPR002397">
    <property type="entry name" value="Cyt_P450_B"/>
</dbReference>
<proteinExistence type="inferred from homology"/>
<accession>A0A1C6TUE6</accession>
<keyword evidence="2" id="KW-0349">Heme</keyword>
<dbReference type="GO" id="GO:0005506">
    <property type="term" value="F:iron ion binding"/>
    <property type="evidence" value="ECO:0007669"/>
    <property type="project" value="InterPro"/>
</dbReference>
<dbReference type="OrthoDB" id="4156795at2"/>
<gene>
    <name evidence="3" type="ORF">GA0070606_0665</name>
</gene>
<keyword evidence="2" id="KW-0560">Oxidoreductase</keyword>
<organism evidence="3 4">
    <name type="scientific">Micromonospora citrea</name>
    <dbReference type="NCBI Taxonomy" id="47855"/>
    <lineage>
        <taxon>Bacteria</taxon>
        <taxon>Bacillati</taxon>
        <taxon>Actinomycetota</taxon>
        <taxon>Actinomycetes</taxon>
        <taxon>Micromonosporales</taxon>
        <taxon>Micromonosporaceae</taxon>
        <taxon>Micromonospora</taxon>
    </lineage>
</organism>
<evidence type="ECO:0008006" key="5">
    <source>
        <dbReference type="Google" id="ProtNLM"/>
    </source>
</evidence>
<dbReference type="Proteomes" id="UP000199001">
    <property type="component" value="Unassembled WGS sequence"/>
</dbReference>
<dbReference type="Pfam" id="PF00067">
    <property type="entry name" value="p450"/>
    <property type="match status" value="1"/>
</dbReference>
<dbReference type="InterPro" id="IPR017972">
    <property type="entry name" value="Cyt_P450_CS"/>
</dbReference>
<evidence type="ECO:0000313" key="4">
    <source>
        <dbReference type="Proteomes" id="UP000199001"/>
    </source>
</evidence>
<dbReference type="EMBL" id="FMHZ01000002">
    <property type="protein sequence ID" value="SCL45241.1"/>
    <property type="molecule type" value="Genomic_DNA"/>
</dbReference>
<comment type="similarity">
    <text evidence="1 2">Belongs to the cytochrome P450 family.</text>
</comment>
<keyword evidence="2" id="KW-0408">Iron</keyword>
<dbReference type="PANTHER" id="PTHR46696:SF1">
    <property type="entry name" value="CYTOCHROME P450 YJIB-RELATED"/>
    <property type="match status" value="1"/>
</dbReference>
<reference evidence="4" key="1">
    <citation type="submission" date="2016-06" db="EMBL/GenBank/DDBJ databases">
        <authorList>
            <person name="Varghese N."/>
            <person name="Submissions Spin"/>
        </authorList>
    </citation>
    <scope>NUCLEOTIDE SEQUENCE [LARGE SCALE GENOMIC DNA]</scope>
    <source>
        <strain evidence="4">DSM 43903</strain>
    </source>
</reference>
<dbReference type="AlphaFoldDB" id="A0A1C6TUE6"/>
<dbReference type="GO" id="GO:0020037">
    <property type="term" value="F:heme binding"/>
    <property type="evidence" value="ECO:0007669"/>
    <property type="project" value="InterPro"/>
</dbReference>
<dbReference type="PROSITE" id="PS00086">
    <property type="entry name" value="CYTOCHROME_P450"/>
    <property type="match status" value="1"/>
</dbReference>
<dbReference type="PRINTS" id="PR00385">
    <property type="entry name" value="P450"/>
</dbReference>
<protein>
    <recommendedName>
        <fullName evidence="5">Cytochrome P450</fullName>
    </recommendedName>
</protein>
<keyword evidence="2" id="KW-0479">Metal-binding</keyword>
<dbReference type="GO" id="GO:0004497">
    <property type="term" value="F:monooxygenase activity"/>
    <property type="evidence" value="ECO:0007669"/>
    <property type="project" value="UniProtKB-KW"/>
</dbReference>
<evidence type="ECO:0000256" key="2">
    <source>
        <dbReference type="RuleBase" id="RU000461"/>
    </source>
</evidence>
<dbReference type="Gene3D" id="1.10.630.10">
    <property type="entry name" value="Cytochrome P450"/>
    <property type="match status" value="1"/>
</dbReference>
<dbReference type="SUPFAM" id="SSF48264">
    <property type="entry name" value="Cytochrome P450"/>
    <property type="match status" value="1"/>
</dbReference>
<keyword evidence="4" id="KW-1185">Reference proteome</keyword>
<keyword evidence="2" id="KW-0503">Monooxygenase</keyword>
<dbReference type="InterPro" id="IPR001128">
    <property type="entry name" value="Cyt_P450"/>
</dbReference>